<dbReference type="InterPro" id="IPR052609">
    <property type="entry name" value="Ribosome_Biogenesis_Reg"/>
</dbReference>
<accession>A0A9N9SZU1</accession>
<dbReference type="GO" id="GO:0042254">
    <property type="term" value="P:ribosome biogenesis"/>
    <property type="evidence" value="ECO:0007669"/>
    <property type="project" value="TreeGrafter"/>
</dbReference>
<gene>
    <name evidence="2" type="ORF">DIABBA_LOCUS7077</name>
</gene>
<evidence type="ECO:0000259" key="1">
    <source>
        <dbReference type="Pfam" id="PF10441"/>
    </source>
</evidence>
<sequence length="1215" mass="141796">MKQILILSYMEYGIIELLLHLKKDDDFTKQIAFASGAFKSAQLPGHCKITLLEWILNLNVQDKIIWHTVHGWINSNYFKELTRHEIDNKDIKLIVECIFYNNHKKYGNAVNILFENHQEDESGLEILLKHLIKICNSNKKFPEVQFKLIFHALAVAYENDPLLMFKFLVILLRITGFNFKDVLSLTGVLFESSEMVVTERSQRIFLELLDVLEETKLDLRSKIEEVTVTDLLKSIMTNSILCNTPSALNYQLLKKIVILDPTLTQTLTEEILQYILLANNEDQSEDYELLMLEIFDTFSKLHRIENLVSKIISVLNNYFDTKTEESFDLKVKIQKRILTERELEDILADSDFFLSDDSNNDCRNIQYCFHMEFLSELIGNFISSIRVAEHTVAVNVVEKTKKCLSELEEVLKTFGNGLLNRKHNCSLMRSFLNIAYHWAEVTLVLKYYSFNQDDNEVKSVADYNFAACNITYVHPYLTVDEWCLISERISNFGELSCKQLLYKLFIQKVRALYIFEQKVNEEILQDLSRYISRDLEENWKYILKNKFLTNNLVPLMDFSSINLIADKLVANMTDLDDIQLNQHIFNNSCVLNAVVYSIIVKCDKIISKRKRKHDEDLVDTKKLSTKVSNMVTADTFCNDDNNEDLIKKLKKVYESYKVDHNVEIKFNEAKLLELFEVLIKFPVVFCKESAQKCFLLYLFSLHKDLRQDFSEGHYADVQSRLETIILGMLQQHKFRLDDIFNMETICQEIMTSFNEWRDIFVLIIESIFKNKDAIANYESLISHIADKLHIPTYMHCGIIILNTLNKYKKVKATKEAKDVADNYKLILCNKMYDLVVTNDPQDYLIPAYAYTLKTFLVQNEKEKISKLVSILEPYTSFVLQRHEEYDKNGYLQLFNIVLHNKTKLSNASEDLPMQIWKVCKNNCKVYFRNEEYSQLIMLIVGYVSNDDFCTMTQDLLGISENLIKKSKHQQLTNLLKTWESVIASNINPVKTKNLQESIVLLLSQLIQLLENCTYDKELFESVMNFGIVVVKTNHFHLTSAMADILILTVTVLLNKENIDFHQSCTLSISLLSNLLKYRKSLILDRLPPYLQEYRALLKKICFESNADIPKEEDVVRQLADCAFQLEKLTKSLVVYQKDMSRIAMYLIADVLDQYEKVTILPNVKMHLNNCVYSLITICDQHAVSYLMRVLSSASTEIFKVMYDHYKKYYRFTGKA</sequence>
<reference evidence="2" key="1">
    <citation type="submission" date="2022-01" db="EMBL/GenBank/DDBJ databases">
        <authorList>
            <person name="King R."/>
        </authorList>
    </citation>
    <scope>NUCLEOTIDE SEQUENCE</scope>
</reference>
<feature type="domain" description="Nucleolar 27S pre-rRNA processing Urb2/Npa2 C-terminal" evidence="1">
    <location>
        <begin position="1032"/>
        <end position="1214"/>
    </location>
</feature>
<evidence type="ECO:0000313" key="2">
    <source>
        <dbReference type="EMBL" id="CAG9833695.1"/>
    </source>
</evidence>
<dbReference type="PANTHER" id="PTHR15682:SF2">
    <property type="entry name" value="UNHEALTHY RIBOSOME BIOGENESIS PROTEIN 2 HOMOLOG"/>
    <property type="match status" value="1"/>
</dbReference>
<evidence type="ECO:0000313" key="3">
    <source>
        <dbReference type="Proteomes" id="UP001153709"/>
    </source>
</evidence>
<keyword evidence="3" id="KW-1185">Reference proteome</keyword>
<proteinExistence type="predicted"/>
<protein>
    <recommendedName>
        <fullName evidence="1">Nucleolar 27S pre-rRNA processing Urb2/Npa2 C-terminal domain-containing protein</fullName>
    </recommendedName>
</protein>
<dbReference type="PANTHER" id="PTHR15682">
    <property type="entry name" value="UNHEALTHY RIBOSOME BIOGENESIS PROTEIN 2 HOMOLOG"/>
    <property type="match status" value="1"/>
</dbReference>
<name>A0A9N9SZU1_DIABA</name>
<dbReference type="AlphaFoldDB" id="A0A9N9SZU1"/>
<dbReference type="GO" id="GO:0005730">
    <property type="term" value="C:nucleolus"/>
    <property type="evidence" value="ECO:0007669"/>
    <property type="project" value="TreeGrafter"/>
</dbReference>
<dbReference type="EMBL" id="OU898279">
    <property type="protein sequence ID" value="CAG9833695.1"/>
    <property type="molecule type" value="Genomic_DNA"/>
</dbReference>
<organism evidence="2 3">
    <name type="scientific">Diabrotica balteata</name>
    <name type="common">Banded cucumber beetle</name>
    <dbReference type="NCBI Taxonomy" id="107213"/>
    <lineage>
        <taxon>Eukaryota</taxon>
        <taxon>Metazoa</taxon>
        <taxon>Ecdysozoa</taxon>
        <taxon>Arthropoda</taxon>
        <taxon>Hexapoda</taxon>
        <taxon>Insecta</taxon>
        <taxon>Pterygota</taxon>
        <taxon>Neoptera</taxon>
        <taxon>Endopterygota</taxon>
        <taxon>Coleoptera</taxon>
        <taxon>Polyphaga</taxon>
        <taxon>Cucujiformia</taxon>
        <taxon>Chrysomeloidea</taxon>
        <taxon>Chrysomelidae</taxon>
        <taxon>Galerucinae</taxon>
        <taxon>Diabroticina</taxon>
        <taxon>Diabroticites</taxon>
        <taxon>Diabrotica</taxon>
    </lineage>
</organism>
<dbReference type="OrthoDB" id="160374at2759"/>
<dbReference type="InterPro" id="IPR018849">
    <property type="entry name" value="Urb2/Npa2_C"/>
</dbReference>
<dbReference type="Proteomes" id="UP001153709">
    <property type="component" value="Chromosome 4"/>
</dbReference>
<dbReference type="Pfam" id="PF10441">
    <property type="entry name" value="Urb2"/>
    <property type="match status" value="1"/>
</dbReference>